<evidence type="ECO:0000313" key="1">
    <source>
        <dbReference type="EMBL" id="PON77140.1"/>
    </source>
</evidence>
<gene>
    <name evidence="1" type="ORF">TorRG33x02_241120</name>
</gene>
<name>A0A2P5DV26_TREOI</name>
<organism evidence="1 2">
    <name type="scientific">Trema orientale</name>
    <name type="common">Charcoal tree</name>
    <name type="synonym">Celtis orientalis</name>
    <dbReference type="NCBI Taxonomy" id="63057"/>
    <lineage>
        <taxon>Eukaryota</taxon>
        <taxon>Viridiplantae</taxon>
        <taxon>Streptophyta</taxon>
        <taxon>Embryophyta</taxon>
        <taxon>Tracheophyta</taxon>
        <taxon>Spermatophyta</taxon>
        <taxon>Magnoliopsida</taxon>
        <taxon>eudicotyledons</taxon>
        <taxon>Gunneridae</taxon>
        <taxon>Pentapetalae</taxon>
        <taxon>rosids</taxon>
        <taxon>fabids</taxon>
        <taxon>Rosales</taxon>
        <taxon>Cannabaceae</taxon>
        <taxon>Trema</taxon>
    </lineage>
</organism>
<protein>
    <submittedName>
        <fullName evidence="1">Uncharacterized protein</fullName>
    </submittedName>
</protein>
<keyword evidence="2" id="KW-1185">Reference proteome</keyword>
<dbReference type="Proteomes" id="UP000237000">
    <property type="component" value="Unassembled WGS sequence"/>
</dbReference>
<evidence type="ECO:0000313" key="2">
    <source>
        <dbReference type="Proteomes" id="UP000237000"/>
    </source>
</evidence>
<comment type="caution">
    <text evidence="1">The sequence shown here is derived from an EMBL/GenBank/DDBJ whole genome shotgun (WGS) entry which is preliminary data.</text>
</comment>
<proteinExistence type="predicted"/>
<dbReference type="OrthoDB" id="10292577at2759"/>
<dbReference type="EMBL" id="JXTC01000247">
    <property type="protein sequence ID" value="PON77140.1"/>
    <property type="molecule type" value="Genomic_DNA"/>
</dbReference>
<dbReference type="AlphaFoldDB" id="A0A2P5DV26"/>
<reference evidence="2" key="1">
    <citation type="submission" date="2016-06" db="EMBL/GenBank/DDBJ databases">
        <title>Parallel loss of symbiosis genes in relatives of nitrogen-fixing non-legume Parasponia.</title>
        <authorList>
            <person name="Van Velzen R."/>
            <person name="Holmer R."/>
            <person name="Bu F."/>
            <person name="Rutten L."/>
            <person name="Van Zeijl A."/>
            <person name="Liu W."/>
            <person name="Santuari L."/>
            <person name="Cao Q."/>
            <person name="Sharma T."/>
            <person name="Shen D."/>
            <person name="Roswanjaya Y."/>
            <person name="Wardhani T."/>
            <person name="Kalhor M.S."/>
            <person name="Jansen J."/>
            <person name="Van den Hoogen J."/>
            <person name="Gungor B."/>
            <person name="Hartog M."/>
            <person name="Hontelez J."/>
            <person name="Verver J."/>
            <person name="Yang W.-C."/>
            <person name="Schijlen E."/>
            <person name="Repin R."/>
            <person name="Schilthuizen M."/>
            <person name="Schranz E."/>
            <person name="Heidstra R."/>
            <person name="Miyata K."/>
            <person name="Fedorova E."/>
            <person name="Kohlen W."/>
            <person name="Bisseling T."/>
            <person name="Smit S."/>
            <person name="Geurts R."/>
        </authorList>
    </citation>
    <scope>NUCLEOTIDE SEQUENCE [LARGE SCALE GENOMIC DNA]</scope>
    <source>
        <strain evidence="2">cv. RG33-2</strain>
    </source>
</reference>
<dbReference type="InParanoid" id="A0A2P5DV26"/>
<sequence length="65" mass="7096">MEEPNLLMIFPRLTMKVSTNNDGGDDDGLKSTGLAKFVKNMSIFEGGEKVEGGADKRRFFGLGVE</sequence>
<accession>A0A2P5DV26</accession>